<dbReference type="Pfam" id="PF13041">
    <property type="entry name" value="PPR_2"/>
    <property type="match status" value="1"/>
</dbReference>
<dbReference type="Pfam" id="PF01535">
    <property type="entry name" value="PPR"/>
    <property type="match status" value="3"/>
</dbReference>
<evidence type="ECO:0000313" key="6">
    <source>
        <dbReference type="Proteomes" id="UP000479710"/>
    </source>
</evidence>
<feature type="region of interest" description="Disordered" evidence="4">
    <location>
        <begin position="1"/>
        <end position="52"/>
    </location>
</feature>
<dbReference type="Pfam" id="PF12854">
    <property type="entry name" value="PPR_1"/>
    <property type="match status" value="1"/>
</dbReference>
<dbReference type="EMBL" id="SPHZ02000011">
    <property type="protein sequence ID" value="KAF0892513.1"/>
    <property type="molecule type" value="Genomic_DNA"/>
</dbReference>
<feature type="compositionally biased region" description="Low complexity" evidence="4">
    <location>
        <begin position="33"/>
        <end position="44"/>
    </location>
</feature>
<evidence type="ECO:0000256" key="2">
    <source>
        <dbReference type="ARBA" id="ARBA00022946"/>
    </source>
</evidence>
<dbReference type="Gene3D" id="1.25.40.10">
    <property type="entry name" value="Tetratricopeptide repeat domain"/>
    <property type="match status" value="3"/>
</dbReference>
<dbReference type="PANTHER" id="PTHR24015:SF2030">
    <property type="entry name" value="OS07G0244400 PROTEIN"/>
    <property type="match status" value="1"/>
</dbReference>
<protein>
    <recommendedName>
        <fullName evidence="7">Pentacotripeptide-repeat region of PRORP domain-containing protein</fullName>
    </recommendedName>
</protein>
<evidence type="ECO:0000313" key="5">
    <source>
        <dbReference type="EMBL" id="KAF0892513.1"/>
    </source>
</evidence>
<evidence type="ECO:0008006" key="7">
    <source>
        <dbReference type="Google" id="ProtNLM"/>
    </source>
</evidence>
<dbReference type="FunFam" id="1.25.40.10:FF:000227">
    <property type="entry name" value="Pentatricopeptide repeat-containing protein At3g13880"/>
    <property type="match status" value="1"/>
</dbReference>
<gene>
    <name evidence="5" type="ORF">E2562_016818</name>
</gene>
<evidence type="ECO:0000256" key="3">
    <source>
        <dbReference type="PROSITE-ProRule" id="PRU00708"/>
    </source>
</evidence>
<name>A0A6G1BYQ9_9ORYZ</name>
<dbReference type="Proteomes" id="UP000479710">
    <property type="component" value="Unassembled WGS sequence"/>
</dbReference>
<sequence>MASLPLPTLLHHDPLRSRSHHRPPPLPPPLASPLPSRLAAAHPSAPSPSPYADERLRAEELRSYAAALHARLLLSGLRPDAFLHDSLLNMYCKCGRLAAARSVFDGMPHRDVVSWTAMISAHTAEGDASSAHELFAEMGEQGVVPNGFTLAAVMKASAVGSDLGFTPQVHAQAVKLQGLLDPYVASSLVEAYVSSGEVDVAERTLLDWPVRSDVSWNALLNEYARVGDYTKVMQVFDKLVESGDEISKYTLPTVLSGLQLHSYTIKSGWNSAVVSSALVDMYVKCGNIRDAEMLFDESNTHDLVEWNTIICGYAHHGRGYKALEAFQEMIDEGKDSLLAAQLHPDTAHIAPASAQDEDEQPHCIQALRPATETKRSKFKALVPATFSITCCCCR</sequence>
<feature type="repeat" description="PPR" evidence="3">
    <location>
        <begin position="212"/>
        <end position="246"/>
    </location>
</feature>
<dbReference type="PROSITE" id="PS51375">
    <property type="entry name" value="PPR"/>
    <property type="match status" value="4"/>
</dbReference>
<keyword evidence="2" id="KW-0809">Transit peptide</keyword>
<dbReference type="InterPro" id="IPR002885">
    <property type="entry name" value="PPR_rpt"/>
</dbReference>
<dbReference type="GO" id="GO:0003723">
    <property type="term" value="F:RNA binding"/>
    <property type="evidence" value="ECO:0007669"/>
    <property type="project" value="InterPro"/>
</dbReference>
<feature type="repeat" description="PPR" evidence="3">
    <location>
        <begin position="80"/>
        <end position="110"/>
    </location>
</feature>
<dbReference type="InterPro" id="IPR011990">
    <property type="entry name" value="TPR-like_helical_dom_sf"/>
</dbReference>
<dbReference type="OrthoDB" id="185373at2759"/>
<dbReference type="GO" id="GO:0009451">
    <property type="term" value="P:RNA modification"/>
    <property type="evidence" value="ECO:0007669"/>
    <property type="project" value="InterPro"/>
</dbReference>
<proteinExistence type="predicted"/>
<feature type="repeat" description="PPR" evidence="3">
    <location>
        <begin position="302"/>
        <end position="336"/>
    </location>
</feature>
<evidence type="ECO:0000256" key="1">
    <source>
        <dbReference type="ARBA" id="ARBA00022737"/>
    </source>
</evidence>
<feature type="repeat" description="PPR" evidence="3">
    <location>
        <begin position="111"/>
        <end position="145"/>
    </location>
</feature>
<reference evidence="5 6" key="1">
    <citation type="submission" date="2019-11" db="EMBL/GenBank/DDBJ databases">
        <title>Whole genome sequence of Oryza granulata.</title>
        <authorList>
            <person name="Li W."/>
        </authorList>
    </citation>
    <scope>NUCLEOTIDE SEQUENCE [LARGE SCALE GENOMIC DNA]</scope>
    <source>
        <strain evidence="6">cv. Menghai</strain>
        <tissue evidence="5">Leaf</tissue>
    </source>
</reference>
<dbReference type="InterPro" id="IPR046960">
    <property type="entry name" value="PPR_At4g14850-like_plant"/>
</dbReference>
<dbReference type="PANTHER" id="PTHR24015">
    <property type="entry name" value="OS07G0578800 PROTEIN-RELATED"/>
    <property type="match status" value="1"/>
</dbReference>
<comment type="caution">
    <text evidence="5">The sequence shown here is derived from an EMBL/GenBank/DDBJ whole genome shotgun (WGS) entry which is preliminary data.</text>
</comment>
<accession>A0A6G1BYQ9</accession>
<evidence type="ECO:0000256" key="4">
    <source>
        <dbReference type="SAM" id="MobiDB-lite"/>
    </source>
</evidence>
<dbReference type="NCBIfam" id="TIGR00756">
    <property type="entry name" value="PPR"/>
    <property type="match status" value="4"/>
</dbReference>
<dbReference type="AlphaFoldDB" id="A0A6G1BYQ9"/>
<organism evidence="5 6">
    <name type="scientific">Oryza meyeriana var. granulata</name>
    <dbReference type="NCBI Taxonomy" id="110450"/>
    <lineage>
        <taxon>Eukaryota</taxon>
        <taxon>Viridiplantae</taxon>
        <taxon>Streptophyta</taxon>
        <taxon>Embryophyta</taxon>
        <taxon>Tracheophyta</taxon>
        <taxon>Spermatophyta</taxon>
        <taxon>Magnoliopsida</taxon>
        <taxon>Liliopsida</taxon>
        <taxon>Poales</taxon>
        <taxon>Poaceae</taxon>
        <taxon>BOP clade</taxon>
        <taxon>Oryzoideae</taxon>
        <taxon>Oryzeae</taxon>
        <taxon>Oryzinae</taxon>
        <taxon>Oryza</taxon>
        <taxon>Oryza meyeriana</taxon>
    </lineage>
</organism>
<keyword evidence="6" id="KW-1185">Reference proteome</keyword>
<keyword evidence="1" id="KW-0677">Repeat</keyword>